<dbReference type="InterPro" id="IPR017482">
    <property type="entry name" value="Lambda-type_endonuclease"/>
</dbReference>
<dbReference type="InterPro" id="IPR051703">
    <property type="entry name" value="NF-kappa-B_Signaling_Reg"/>
</dbReference>
<keyword evidence="1" id="KW-0175">Coiled coil</keyword>
<dbReference type="Gene3D" id="3.90.320.10">
    <property type="match status" value="1"/>
</dbReference>
<accession>A0A0E3UTT5</accession>
<proteinExistence type="predicted"/>
<evidence type="ECO:0000313" key="3">
    <source>
        <dbReference type="EMBL" id="AKC95459.1"/>
    </source>
</evidence>
<dbReference type="Proteomes" id="UP000033103">
    <property type="component" value="Chromosome"/>
</dbReference>
<protein>
    <recommendedName>
        <fullName evidence="2">YqaJ viral recombinase domain-containing protein</fullName>
    </recommendedName>
</protein>
<feature type="domain" description="YqaJ viral recombinase" evidence="2">
    <location>
        <begin position="29"/>
        <end position="164"/>
    </location>
</feature>
<dbReference type="AlphaFoldDB" id="A0A0E3UTT5"/>
<dbReference type="Pfam" id="PF09588">
    <property type="entry name" value="YqaJ"/>
    <property type="match status" value="1"/>
</dbReference>
<dbReference type="InterPro" id="IPR019080">
    <property type="entry name" value="YqaJ_viral_recombinase"/>
</dbReference>
<gene>
    <name evidence="3" type="ORF">VC03_02760</name>
</gene>
<evidence type="ECO:0000256" key="1">
    <source>
        <dbReference type="SAM" id="Coils"/>
    </source>
</evidence>
<dbReference type="PANTHER" id="PTHR46609">
    <property type="entry name" value="EXONUCLEASE, PHAGE-TYPE/RECB, C-TERMINAL DOMAIN-CONTAINING PROTEIN"/>
    <property type="match status" value="1"/>
</dbReference>
<dbReference type="SUPFAM" id="SSF52980">
    <property type="entry name" value="Restriction endonuclease-like"/>
    <property type="match status" value="1"/>
</dbReference>
<dbReference type="InterPro" id="IPR011335">
    <property type="entry name" value="Restrct_endonuc-II-like"/>
</dbReference>
<dbReference type="NCBIfam" id="TIGR03033">
    <property type="entry name" value="phage_rel_nuc"/>
    <property type="match status" value="1"/>
</dbReference>
<keyword evidence="4" id="KW-1185">Reference proteome</keyword>
<sequence>MIIALDKEELKEILPNKEVETLDFVSQEDWHKLRSKGIGGSDIGAILGVNKYRSLVDVYLDKIEGKKVEDNNAMFWGRVLEPIIRAEFQKKHSEEYQTYLVPYSLKYGVLRANVDGLIYNNQTQKWGVLEIKTANQFTTKEWGDGVVPQSYYAQVMHYLTVTGLDYAIIVVLIGRSDYREFYIERNEDEVKAIKEVAEDFWDTYIIPQKIPAPDGSDSYSEYQKELLAKYETFSNRVELDDDMNKLLDESEEKKQQIKELEKEVKETEQKIMNIIIDNQADLAESERYKVKLVTQNRTKVDPKFKTEQKELINKYKEIEEKYRIKYKTNFLKISMIGE</sequence>
<evidence type="ECO:0000259" key="2">
    <source>
        <dbReference type="Pfam" id="PF09588"/>
    </source>
</evidence>
<organism evidence="3 4">
    <name type="scientific">Sneathia vaginalis</name>
    <dbReference type="NCBI Taxonomy" id="187101"/>
    <lineage>
        <taxon>Bacteria</taxon>
        <taxon>Fusobacteriati</taxon>
        <taxon>Fusobacteriota</taxon>
        <taxon>Fusobacteriia</taxon>
        <taxon>Fusobacteriales</taxon>
        <taxon>Leptotrichiaceae</taxon>
        <taxon>Sneathia</taxon>
    </lineage>
</organism>
<dbReference type="RefSeq" id="WP_046328565.1">
    <property type="nucleotide sequence ID" value="NZ_CP011280.1"/>
</dbReference>
<dbReference type="HOGENOM" id="CLU_049574_1_0_0"/>
<feature type="coiled-coil region" evidence="1">
    <location>
        <begin position="236"/>
        <end position="277"/>
    </location>
</feature>
<dbReference type="OrthoDB" id="46225at2"/>
<dbReference type="STRING" id="187101.VC03_02760"/>
<dbReference type="PATRIC" id="fig|1069640.6.peg.535"/>
<evidence type="ECO:0000313" key="4">
    <source>
        <dbReference type="Proteomes" id="UP000033103"/>
    </source>
</evidence>
<name>A0A0E3UTT5_9FUSO</name>
<reference evidence="3 4" key="1">
    <citation type="journal article" date="2012" name="BMC Genomics">
        <title>Genomic sequence analysis and characterization of Sneathia amnii sp. nov.</title>
        <authorList>
            <consortium name="Vaginal Microbiome Consortium (additional members)"/>
            <person name="Harwich M.D.Jr."/>
            <person name="Serrano M.G."/>
            <person name="Fettweis J.M."/>
            <person name="Alves J.M."/>
            <person name="Reimers M.A."/>
            <person name="Buck G.A."/>
            <person name="Jefferson K.K."/>
        </authorList>
    </citation>
    <scope>NUCLEOTIDE SEQUENCE [LARGE SCALE GENOMIC DNA]</scope>
    <source>
        <strain evidence="3 4">SN35</strain>
    </source>
</reference>
<dbReference type="KEGG" id="sns:VC03_02760"/>
<dbReference type="EMBL" id="CP011280">
    <property type="protein sequence ID" value="AKC95459.1"/>
    <property type="molecule type" value="Genomic_DNA"/>
</dbReference>
<dbReference type="InterPro" id="IPR011604">
    <property type="entry name" value="PDDEXK-like_dom_sf"/>
</dbReference>
<dbReference type="PANTHER" id="PTHR46609:SF6">
    <property type="entry name" value="EXONUCLEASE, PHAGE-TYPE_RECB, C-TERMINAL DOMAIN-CONTAINING PROTEIN-RELATED"/>
    <property type="match status" value="1"/>
</dbReference>